<reference evidence="1 2" key="1">
    <citation type="submission" date="2018-07" db="EMBL/GenBank/DDBJ databases">
        <title>Genome sequences of six Lactobacillus spp. isolated from bumble bee guts.</title>
        <authorList>
            <person name="Motta E.V.S."/>
            <person name="Moran N.A."/>
        </authorList>
    </citation>
    <scope>NUCLEOTIDE SEQUENCE [LARGE SCALE GENOMIC DNA]</scope>
    <source>
        <strain evidence="1 2">BI-1.1</strain>
    </source>
</reference>
<dbReference type="AlphaFoldDB" id="A0A417ZEN0"/>
<evidence type="ECO:0000313" key="1">
    <source>
        <dbReference type="EMBL" id="RHW49718.1"/>
    </source>
</evidence>
<organism evidence="1 2">
    <name type="scientific">Bombilactobacillus bombi</name>
    <dbReference type="NCBI Taxonomy" id="1303590"/>
    <lineage>
        <taxon>Bacteria</taxon>
        <taxon>Bacillati</taxon>
        <taxon>Bacillota</taxon>
        <taxon>Bacilli</taxon>
        <taxon>Lactobacillales</taxon>
        <taxon>Lactobacillaceae</taxon>
        <taxon>Bombilactobacillus</taxon>
    </lineage>
</organism>
<dbReference type="InterPro" id="IPR010064">
    <property type="entry name" value="HK97-gp10_tail"/>
</dbReference>
<dbReference type="Proteomes" id="UP000284109">
    <property type="component" value="Unassembled WGS sequence"/>
</dbReference>
<protein>
    <submittedName>
        <fullName evidence="1">HK97 gp10 family phage protein</fullName>
    </submittedName>
</protein>
<comment type="caution">
    <text evidence="1">The sequence shown here is derived from an EMBL/GenBank/DDBJ whole genome shotgun (WGS) entry which is preliminary data.</text>
</comment>
<gene>
    <name evidence="1" type="ORF">DS831_06030</name>
</gene>
<dbReference type="Pfam" id="PF04883">
    <property type="entry name" value="HK97-gp10_like"/>
    <property type="match status" value="1"/>
</dbReference>
<dbReference type="OrthoDB" id="1850874at2"/>
<name>A0A417ZEN0_9LACO</name>
<proteinExistence type="predicted"/>
<keyword evidence="2" id="KW-1185">Reference proteome</keyword>
<evidence type="ECO:0000313" key="2">
    <source>
        <dbReference type="Proteomes" id="UP000284109"/>
    </source>
</evidence>
<sequence>MRKRVITFSSFGEIDDEQFQQLSQHVSQYVDSKTFKNEVVKSSRRVGTQGERLVKSMTPVKSGTLRRNWHVRGPMITSTLIAIEIYNNMEYASFVEHGHRQAPGRYVPAIHKRLKVSWVPGTHMLTKTLFYLDEQIPMLLTPTLSQLGKLFE</sequence>
<dbReference type="RefSeq" id="WP_118901389.1">
    <property type="nucleotide sequence ID" value="NZ_QOCR01000004.1"/>
</dbReference>
<dbReference type="EMBL" id="QOCR01000004">
    <property type="protein sequence ID" value="RHW49718.1"/>
    <property type="molecule type" value="Genomic_DNA"/>
</dbReference>
<accession>A0A417ZEN0</accession>